<dbReference type="Proteomes" id="UP001595907">
    <property type="component" value="Unassembled WGS sequence"/>
</dbReference>
<accession>A0ABV8QUM2</accession>
<sequence>MKKIIILNLLVLCGLISFGQVQKLGETQKKTETISKQQYLKAVKEKEEKQKQEAAEAKKLALINAENKKRSNK</sequence>
<keyword evidence="4" id="KW-1185">Reference proteome</keyword>
<protein>
    <submittedName>
        <fullName evidence="3">Uncharacterized protein</fullName>
    </submittedName>
</protein>
<evidence type="ECO:0000256" key="2">
    <source>
        <dbReference type="SAM" id="SignalP"/>
    </source>
</evidence>
<keyword evidence="1" id="KW-0175">Coiled coil</keyword>
<proteinExistence type="predicted"/>
<keyword evidence="2" id="KW-0732">Signal</keyword>
<evidence type="ECO:0000256" key="1">
    <source>
        <dbReference type="SAM" id="Coils"/>
    </source>
</evidence>
<evidence type="ECO:0000313" key="3">
    <source>
        <dbReference type="EMBL" id="MFC4263561.1"/>
    </source>
</evidence>
<dbReference type="RefSeq" id="WP_379710298.1">
    <property type="nucleotide sequence ID" value="NZ_JBHSCZ010000002.1"/>
</dbReference>
<organism evidence="3 4">
    <name type="scientific">Ferruginibacter yonginensis</name>
    <dbReference type="NCBI Taxonomy" id="1310416"/>
    <lineage>
        <taxon>Bacteria</taxon>
        <taxon>Pseudomonadati</taxon>
        <taxon>Bacteroidota</taxon>
        <taxon>Chitinophagia</taxon>
        <taxon>Chitinophagales</taxon>
        <taxon>Chitinophagaceae</taxon>
        <taxon>Ferruginibacter</taxon>
    </lineage>
</organism>
<feature type="chain" id="PRO_5046241677" evidence="2">
    <location>
        <begin position="24"/>
        <end position="73"/>
    </location>
</feature>
<dbReference type="EMBL" id="JBHSCZ010000002">
    <property type="protein sequence ID" value="MFC4263561.1"/>
    <property type="molecule type" value="Genomic_DNA"/>
</dbReference>
<comment type="caution">
    <text evidence="3">The sequence shown here is derived from an EMBL/GenBank/DDBJ whole genome shotgun (WGS) entry which is preliminary data.</text>
</comment>
<gene>
    <name evidence="3" type="ORF">ACFOWM_11760</name>
</gene>
<feature type="signal peptide" evidence="2">
    <location>
        <begin position="1"/>
        <end position="23"/>
    </location>
</feature>
<feature type="coiled-coil region" evidence="1">
    <location>
        <begin position="36"/>
        <end position="64"/>
    </location>
</feature>
<evidence type="ECO:0000313" key="4">
    <source>
        <dbReference type="Proteomes" id="UP001595907"/>
    </source>
</evidence>
<reference evidence="4" key="1">
    <citation type="journal article" date="2019" name="Int. J. Syst. Evol. Microbiol.">
        <title>The Global Catalogue of Microorganisms (GCM) 10K type strain sequencing project: providing services to taxonomists for standard genome sequencing and annotation.</title>
        <authorList>
            <consortium name="The Broad Institute Genomics Platform"/>
            <consortium name="The Broad Institute Genome Sequencing Center for Infectious Disease"/>
            <person name="Wu L."/>
            <person name="Ma J."/>
        </authorList>
    </citation>
    <scope>NUCLEOTIDE SEQUENCE [LARGE SCALE GENOMIC DNA]</scope>
    <source>
        <strain evidence="4">CECT 8289</strain>
    </source>
</reference>
<name>A0ABV8QUM2_9BACT</name>